<evidence type="ECO:0000256" key="7">
    <source>
        <dbReference type="ARBA" id="ARBA00023136"/>
    </source>
</evidence>
<feature type="transmembrane region" description="Helical" evidence="9">
    <location>
        <begin position="55"/>
        <end position="77"/>
    </location>
</feature>
<comment type="similarity">
    <text evidence="2">Belongs to the TRIQK family.</text>
</comment>
<keyword evidence="5" id="KW-0256">Endoplasmic reticulum</keyword>
<evidence type="ECO:0000256" key="6">
    <source>
        <dbReference type="ARBA" id="ARBA00022989"/>
    </source>
</evidence>
<evidence type="ECO:0000256" key="3">
    <source>
        <dbReference type="ARBA" id="ARBA00014257"/>
    </source>
</evidence>
<evidence type="ECO:0000256" key="8">
    <source>
        <dbReference type="SAM" id="MobiDB-lite"/>
    </source>
</evidence>
<evidence type="ECO:0000256" key="5">
    <source>
        <dbReference type="ARBA" id="ARBA00022824"/>
    </source>
</evidence>
<protein>
    <recommendedName>
        <fullName evidence="3">Triple QxxK/R motif-containing protein</fullName>
    </recommendedName>
</protein>
<feature type="region of interest" description="Disordered" evidence="8">
    <location>
        <begin position="29"/>
        <end position="49"/>
    </location>
</feature>
<accession>A0A1E1XUM3</accession>
<dbReference type="AlphaFoldDB" id="A0A1E1XUM3"/>
<dbReference type="GO" id="GO:0005789">
    <property type="term" value="C:endoplasmic reticulum membrane"/>
    <property type="evidence" value="ECO:0007669"/>
    <property type="project" value="UniProtKB-SubCell"/>
</dbReference>
<evidence type="ECO:0000256" key="4">
    <source>
        <dbReference type="ARBA" id="ARBA00022692"/>
    </source>
</evidence>
<comment type="subcellular location">
    <subcellularLocation>
        <location evidence="1">Endoplasmic reticulum membrane</location>
        <topology evidence="1">Single-pass membrane protein</topology>
    </subcellularLocation>
</comment>
<reference evidence="10" key="1">
    <citation type="submission" date="2016-09" db="EMBL/GenBank/DDBJ databases">
        <authorList>
            <person name="Capua I."/>
            <person name="De Benedictis P."/>
            <person name="Joannis T."/>
            <person name="Lombin L.H."/>
            <person name="Cattoli G."/>
        </authorList>
    </citation>
    <scope>NUCLEOTIDE SEQUENCE</scope>
</reference>
<proteinExistence type="evidence at transcript level"/>
<dbReference type="PANTHER" id="PTHR20583">
    <property type="entry name" value="TRIPLE QXXK/R MOTIF-CONTAINING PROTEIN"/>
    <property type="match status" value="1"/>
</dbReference>
<dbReference type="InterPro" id="IPR024842">
    <property type="entry name" value="TRIQK"/>
</dbReference>
<evidence type="ECO:0000313" key="10">
    <source>
        <dbReference type="EMBL" id="JAU02642.1"/>
    </source>
</evidence>
<evidence type="ECO:0000256" key="2">
    <source>
        <dbReference type="ARBA" id="ARBA00007709"/>
    </source>
</evidence>
<keyword evidence="6 9" id="KW-1133">Transmembrane helix</keyword>
<dbReference type="Pfam" id="PF15168">
    <property type="entry name" value="TRIQK"/>
    <property type="match status" value="1"/>
</dbReference>
<keyword evidence="7 9" id="KW-0472">Membrane</keyword>
<evidence type="ECO:0000256" key="9">
    <source>
        <dbReference type="SAM" id="Phobius"/>
    </source>
</evidence>
<sequence length="91" mass="10184">GMGRARKDSFNNQPPVEAYRKVIGKQDYKKSKSELKESKKRAQSKKTSSKTYKEIATMLGFLLAVLFGGYALSYVFLTGNVPSLWASDITK</sequence>
<organism evidence="10">
    <name type="scientific">Amblyomma sculptum</name>
    <name type="common">Tick</name>
    <dbReference type="NCBI Taxonomy" id="1581419"/>
    <lineage>
        <taxon>Eukaryota</taxon>
        <taxon>Metazoa</taxon>
        <taxon>Ecdysozoa</taxon>
        <taxon>Arthropoda</taxon>
        <taxon>Chelicerata</taxon>
        <taxon>Arachnida</taxon>
        <taxon>Acari</taxon>
        <taxon>Parasitiformes</taxon>
        <taxon>Ixodida</taxon>
        <taxon>Ixodoidea</taxon>
        <taxon>Ixodidae</taxon>
        <taxon>Amblyomminae</taxon>
        <taxon>Amblyomma</taxon>
    </lineage>
</organism>
<dbReference type="EMBL" id="GFAA01000793">
    <property type="protein sequence ID" value="JAU02642.1"/>
    <property type="molecule type" value="mRNA"/>
</dbReference>
<feature type="non-terminal residue" evidence="10">
    <location>
        <position position="1"/>
    </location>
</feature>
<feature type="compositionally biased region" description="Basic residues" evidence="8">
    <location>
        <begin position="38"/>
        <end position="48"/>
    </location>
</feature>
<name>A0A1E1XUM3_AMBSC</name>
<reference evidence="10" key="2">
    <citation type="journal article" date="2017" name="Front. Cell. Infect. Microbiol.">
        <title>Analysis of the Salivary Gland Transcriptome of Unfed and Partially Fed Amblyomma sculptum Ticks and Descriptive Proteome of the Saliva.</title>
        <authorList>
            <person name="Esteves E."/>
            <person name="Maruyama S.R."/>
            <person name="Kawahara R."/>
            <person name="Fujita A."/>
            <person name="Martins L.A."/>
            <person name="Righi A.A."/>
            <person name="Costa F.B."/>
            <person name="Palmisano G."/>
            <person name="Labruna M.B."/>
            <person name="Sa-Nunes A."/>
            <person name="Ribeiro J.M.C."/>
            <person name="Fogaca A.C."/>
        </authorList>
    </citation>
    <scope>NUCLEOTIDE SEQUENCE</scope>
</reference>
<dbReference type="PANTHER" id="PTHR20583:SF1">
    <property type="entry name" value="TRIPLE QXXK_R MOTIF-CONTAINING PROTEIN"/>
    <property type="match status" value="1"/>
</dbReference>
<keyword evidence="4 9" id="KW-0812">Transmembrane</keyword>
<evidence type="ECO:0000256" key="1">
    <source>
        <dbReference type="ARBA" id="ARBA00004389"/>
    </source>
</evidence>